<evidence type="ECO:0000256" key="7">
    <source>
        <dbReference type="SAM" id="Phobius"/>
    </source>
</evidence>
<sequence>MNDIAVTLSIIGLALVLFAWNPVPAIVVAVGASLALYFTGVLTMPEALTGFGDPVVVLIAALLAIAVAVETTGIGAWAGQLLLRLSGANETTLLVALMVVAAIFSGLIGMNGAVAALLPVAVIIAVRTGISPSQLMIPLALACLKGAKLTMLGSPVNVIAATQAEEFGAGHIGFFAWSVLGMPQLIGSIIIVIFLGQRLLPERKSESIPADFSGHAHTLVQHYNLEHGLRQLAVPATSPLVGTSRKALDISAYVGVRAVAFLDHEDDRPLERDRLEAGDLILVRGDGHEVDRLAADLRVEVREHGEKAALGDVLLSRDSGLAEVVVPERSALIGSTVFPGMTSEDHEVMILAVQRGGAELVRPRLTLRSGDHLLLQGSWPALERYLSSAQLLVIDSPDQVRTQAVALGRGTKRVFAILALLVVLLVFNITPAPIACFLCACLTVITGVVRLPQIYRGIDWNTVLLIGAMIAPARAMEKSGAAEMIGNQIVNLLGDFGPIAVLVGLFMAATLITQFISNTSTALVMMPIAFAAAGDMAVSALPMVMSVAMGASASFLTPFANGVSLMVFTGRAATSSVTFGASAWSS</sequence>
<evidence type="ECO:0000256" key="5">
    <source>
        <dbReference type="ARBA" id="ARBA00022989"/>
    </source>
</evidence>
<keyword evidence="3 7" id="KW-0812">Transmembrane</keyword>
<feature type="domain" description="RCK C-terminal" evidence="8">
    <location>
        <begin position="308"/>
        <end position="391"/>
    </location>
</feature>
<dbReference type="InterPro" id="IPR036721">
    <property type="entry name" value="RCK_C_sf"/>
</dbReference>
<keyword evidence="2" id="KW-0813">Transport</keyword>
<comment type="subcellular location">
    <subcellularLocation>
        <location evidence="1">Membrane</location>
        <topology evidence="1">Multi-pass membrane protein</topology>
    </subcellularLocation>
</comment>
<protein>
    <submittedName>
        <fullName evidence="9">Di/tricarboxylate transporter</fullName>
    </submittedName>
</protein>
<dbReference type="InterPro" id="IPR004680">
    <property type="entry name" value="Cit_transptr-like_dom"/>
</dbReference>
<evidence type="ECO:0000313" key="9">
    <source>
        <dbReference type="EMBL" id="MET4723886.1"/>
    </source>
</evidence>
<dbReference type="Pfam" id="PF03600">
    <property type="entry name" value="CitMHS"/>
    <property type="match status" value="1"/>
</dbReference>
<dbReference type="EMBL" id="JBEPTQ010000002">
    <property type="protein sequence ID" value="MET4723886.1"/>
    <property type="molecule type" value="Genomic_DNA"/>
</dbReference>
<evidence type="ECO:0000256" key="2">
    <source>
        <dbReference type="ARBA" id="ARBA00022448"/>
    </source>
</evidence>
<feature type="transmembrane region" description="Helical" evidence="7">
    <location>
        <begin position="174"/>
        <end position="195"/>
    </location>
</feature>
<accession>A0ABV2S3Y0</accession>
<dbReference type="SUPFAM" id="SSF116726">
    <property type="entry name" value="TrkA C-terminal domain-like"/>
    <property type="match status" value="2"/>
</dbReference>
<evidence type="ECO:0000256" key="4">
    <source>
        <dbReference type="ARBA" id="ARBA00022737"/>
    </source>
</evidence>
<feature type="transmembrane region" description="Helical" evidence="7">
    <location>
        <begin position="457"/>
        <end position="475"/>
    </location>
</feature>
<feature type="transmembrane region" description="Helical" evidence="7">
    <location>
        <begin position="496"/>
        <end position="516"/>
    </location>
</feature>
<dbReference type="InterPro" id="IPR051679">
    <property type="entry name" value="DASS-Related_Transporters"/>
</dbReference>
<organism evidence="9 10">
    <name type="scientific">Bradyrhizobium japonicum</name>
    <dbReference type="NCBI Taxonomy" id="375"/>
    <lineage>
        <taxon>Bacteria</taxon>
        <taxon>Pseudomonadati</taxon>
        <taxon>Pseudomonadota</taxon>
        <taxon>Alphaproteobacteria</taxon>
        <taxon>Hyphomicrobiales</taxon>
        <taxon>Nitrobacteraceae</taxon>
        <taxon>Bradyrhizobium</taxon>
    </lineage>
</organism>
<evidence type="ECO:0000313" key="10">
    <source>
        <dbReference type="Proteomes" id="UP001549291"/>
    </source>
</evidence>
<evidence type="ECO:0000256" key="6">
    <source>
        <dbReference type="ARBA" id="ARBA00023136"/>
    </source>
</evidence>
<dbReference type="PANTHER" id="PTHR43652:SF2">
    <property type="entry name" value="BASIC AMINO ACID ANTIPORTER YFCC-RELATED"/>
    <property type="match status" value="1"/>
</dbReference>
<feature type="transmembrane region" description="Helical" evidence="7">
    <location>
        <begin position="95"/>
        <end position="126"/>
    </location>
</feature>
<dbReference type="PANTHER" id="PTHR43652">
    <property type="entry name" value="BASIC AMINO ACID ANTIPORTER YFCC-RELATED"/>
    <property type="match status" value="1"/>
</dbReference>
<evidence type="ECO:0000256" key="3">
    <source>
        <dbReference type="ARBA" id="ARBA00022692"/>
    </source>
</evidence>
<dbReference type="PROSITE" id="PS51202">
    <property type="entry name" value="RCK_C"/>
    <property type="match status" value="2"/>
</dbReference>
<feature type="transmembrane region" description="Helical" evidence="7">
    <location>
        <begin position="55"/>
        <end position="83"/>
    </location>
</feature>
<keyword evidence="4" id="KW-0677">Repeat</keyword>
<proteinExistence type="predicted"/>
<keyword evidence="6 7" id="KW-0472">Membrane</keyword>
<feature type="transmembrane region" description="Helical" evidence="7">
    <location>
        <begin position="522"/>
        <end position="544"/>
    </location>
</feature>
<dbReference type="RefSeq" id="WP_354270338.1">
    <property type="nucleotide sequence ID" value="NZ_JBEPTQ010000002.1"/>
</dbReference>
<name>A0ABV2S3Y0_BRAJP</name>
<dbReference type="InterPro" id="IPR006037">
    <property type="entry name" value="RCK_C"/>
</dbReference>
<keyword evidence="5 7" id="KW-1133">Transmembrane helix</keyword>
<evidence type="ECO:0000256" key="1">
    <source>
        <dbReference type="ARBA" id="ARBA00004141"/>
    </source>
</evidence>
<feature type="domain" description="RCK C-terminal" evidence="8">
    <location>
        <begin position="217"/>
        <end position="299"/>
    </location>
</feature>
<feature type="transmembrane region" description="Helical" evidence="7">
    <location>
        <begin position="414"/>
        <end position="445"/>
    </location>
</feature>
<keyword evidence="10" id="KW-1185">Reference proteome</keyword>
<gene>
    <name evidence="9" type="ORF">ABIF63_007992</name>
</gene>
<dbReference type="Proteomes" id="UP001549291">
    <property type="component" value="Unassembled WGS sequence"/>
</dbReference>
<evidence type="ECO:0000259" key="8">
    <source>
        <dbReference type="PROSITE" id="PS51202"/>
    </source>
</evidence>
<dbReference type="Gene3D" id="3.30.70.1450">
    <property type="entry name" value="Regulator of K+ conductance, C-terminal domain"/>
    <property type="match status" value="2"/>
</dbReference>
<reference evidence="9 10" key="1">
    <citation type="submission" date="2024-06" db="EMBL/GenBank/DDBJ databases">
        <title>Genomic Encyclopedia of Type Strains, Phase V (KMG-V): Genome sequencing to study the core and pangenomes of soil and plant-associated prokaryotes.</title>
        <authorList>
            <person name="Whitman W."/>
        </authorList>
    </citation>
    <scope>NUCLEOTIDE SEQUENCE [LARGE SCALE GENOMIC DNA]</scope>
    <source>
        <strain evidence="9 10">USDA 160</strain>
    </source>
</reference>
<comment type="caution">
    <text evidence="9">The sequence shown here is derived from an EMBL/GenBank/DDBJ whole genome shotgun (WGS) entry which is preliminary data.</text>
</comment>